<gene>
    <name evidence="7 9" type="primary">recO</name>
    <name evidence="9" type="ORF">HKX40_06490</name>
</gene>
<name>A0A7Y4P469_9BURK</name>
<dbReference type="Pfam" id="PF11967">
    <property type="entry name" value="RecO_N"/>
    <property type="match status" value="1"/>
</dbReference>
<comment type="function">
    <text evidence="7">Involved in DNA repair and RecF pathway recombination.</text>
</comment>
<dbReference type="RefSeq" id="WP_171588763.1">
    <property type="nucleotide sequence ID" value="NZ_JABGBO010000006.1"/>
</dbReference>
<evidence type="ECO:0000256" key="1">
    <source>
        <dbReference type="ARBA" id="ARBA00007452"/>
    </source>
</evidence>
<evidence type="ECO:0000259" key="8">
    <source>
        <dbReference type="Pfam" id="PF11967"/>
    </source>
</evidence>
<keyword evidence="5 7" id="KW-0234">DNA repair</keyword>
<dbReference type="SUPFAM" id="SSF50249">
    <property type="entry name" value="Nucleic acid-binding proteins"/>
    <property type="match status" value="1"/>
</dbReference>
<comment type="similarity">
    <text evidence="1 7">Belongs to the RecO family.</text>
</comment>
<protein>
    <recommendedName>
        <fullName evidence="2 7">DNA repair protein RecO</fullName>
    </recommendedName>
    <alternativeName>
        <fullName evidence="6 7">Recombination protein O</fullName>
    </alternativeName>
</protein>
<dbReference type="Gene3D" id="1.20.1440.120">
    <property type="entry name" value="Recombination protein O, C-terminal domain"/>
    <property type="match status" value="1"/>
</dbReference>
<sequence>MAKTIKVSETSAFLLQAKAWSETSSIVTLFARDYGLIAGIAKGAKRPYSVLRPILSHFQPLSISWSGQAEVKTITHAEFEGFLALPSRCLMSAWYMNELILRSLAKEDAHPVIFDEYAFALDSLCSGINERSVLRRFEWHLLRENGYGVDEPTPDFHDLSKEPQLRQMLRMRIEEHISQRQLNTRKVMNSLV</sequence>
<dbReference type="InterPro" id="IPR037278">
    <property type="entry name" value="ARFGAP/RecO"/>
</dbReference>
<dbReference type="Proteomes" id="UP000541421">
    <property type="component" value="Unassembled WGS sequence"/>
</dbReference>
<keyword evidence="3 7" id="KW-0227">DNA damage</keyword>
<evidence type="ECO:0000313" key="10">
    <source>
        <dbReference type="Proteomes" id="UP000541421"/>
    </source>
</evidence>
<keyword evidence="10" id="KW-1185">Reference proteome</keyword>
<proteinExistence type="inferred from homology"/>
<dbReference type="InterPro" id="IPR042242">
    <property type="entry name" value="RecO_C"/>
</dbReference>
<dbReference type="Pfam" id="PF02565">
    <property type="entry name" value="RecO_C"/>
    <property type="match status" value="1"/>
</dbReference>
<dbReference type="GO" id="GO:0043590">
    <property type="term" value="C:bacterial nucleoid"/>
    <property type="evidence" value="ECO:0007669"/>
    <property type="project" value="TreeGrafter"/>
</dbReference>
<evidence type="ECO:0000256" key="3">
    <source>
        <dbReference type="ARBA" id="ARBA00022763"/>
    </source>
</evidence>
<dbReference type="InterPro" id="IPR003717">
    <property type="entry name" value="RecO"/>
</dbReference>
<evidence type="ECO:0000256" key="6">
    <source>
        <dbReference type="ARBA" id="ARBA00033409"/>
    </source>
</evidence>
<accession>A0A7Y4P469</accession>
<evidence type="ECO:0000256" key="5">
    <source>
        <dbReference type="ARBA" id="ARBA00023204"/>
    </source>
</evidence>
<dbReference type="GO" id="GO:0006310">
    <property type="term" value="P:DNA recombination"/>
    <property type="evidence" value="ECO:0007669"/>
    <property type="project" value="UniProtKB-UniRule"/>
</dbReference>
<reference evidence="9 10" key="1">
    <citation type="submission" date="2020-05" db="EMBL/GenBank/DDBJ databases">
        <authorList>
            <person name="Niu N."/>
        </authorList>
    </citation>
    <scope>NUCLEOTIDE SEQUENCE [LARGE SCALE GENOMIC DNA]</scope>
    <source>
        <strain evidence="9 10">LMG10982</strain>
    </source>
</reference>
<evidence type="ECO:0000256" key="7">
    <source>
        <dbReference type="HAMAP-Rule" id="MF_00201"/>
    </source>
</evidence>
<dbReference type="Gene3D" id="2.40.50.140">
    <property type="entry name" value="Nucleic acid-binding proteins"/>
    <property type="match status" value="1"/>
</dbReference>
<dbReference type="EMBL" id="JABGBO010000006">
    <property type="protein sequence ID" value="NOL49782.1"/>
    <property type="molecule type" value="Genomic_DNA"/>
</dbReference>
<dbReference type="NCBIfam" id="TIGR00613">
    <property type="entry name" value="reco"/>
    <property type="match status" value="1"/>
</dbReference>
<feature type="domain" description="DNA replication/recombination mediator RecO N-terminal" evidence="8">
    <location>
        <begin position="9"/>
        <end position="79"/>
    </location>
</feature>
<dbReference type="SUPFAM" id="SSF57863">
    <property type="entry name" value="ArfGap/RecO-like zinc finger"/>
    <property type="match status" value="1"/>
</dbReference>
<keyword evidence="4 7" id="KW-0233">DNA recombination</keyword>
<dbReference type="PANTHER" id="PTHR33991">
    <property type="entry name" value="DNA REPAIR PROTEIN RECO"/>
    <property type="match status" value="1"/>
</dbReference>
<dbReference type="HAMAP" id="MF_00201">
    <property type="entry name" value="RecO"/>
    <property type="match status" value="1"/>
</dbReference>
<evidence type="ECO:0000313" key="9">
    <source>
        <dbReference type="EMBL" id="NOL49782.1"/>
    </source>
</evidence>
<dbReference type="AlphaFoldDB" id="A0A7Y4P469"/>
<dbReference type="InterPro" id="IPR012340">
    <property type="entry name" value="NA-bd_OB-fold"/>
</dbReference>
<dbReference type="GO" id="GO:0006302">
    <property type="term" value="P:double-strand break repair"/>
    <property type="evidence" value="ECO:0007669"/>
    <property type="project" value="TreeGrafter"/>
</dbReference>
<evidence type="ECO:0000256" key="4">
    <source>
        <dbReference type="ARBA" id="ARBA00023172"/>
    </source>
</evidence>
<organism evidence="9 10">
    <name type="scientific">Pelistega europaea</name>
    <dbReference type="NCBI Taxonomy" id="106147"/>
    <lineage>
        <taxon>Bacteria</taxon>
        <taxon>Pseudomonadati</taxon>
        <taxon>Pseudomonadota</taxon>
        <taxon>Betaproteobacteria</taxon>
        <taxon>Burkholderiales</taxon>
        <taxon>Alcaligenaceae</taxon>
        <taxon>Pelistega</taxon>
    </lineage>
</organism>
<comment type="caution">
    <text evidence="9">The sequence shown here is derived from an EMBL/GenBank/DDBJ whole genome shotgun (WGS) entry which is preliminary data.</text>
</comment>
<evidence type="ECO:0000256" key="2">
    <source>
        <dbReference type="ARBA" id="ARBA00021310"/>
    </source>
</evidence>
<dbReference type="PANTHER" id="PTHR33991:SF1">
    <property type="entry name" value="DNA REPAIR PROTEIN RECO"/>
    <property type="match status" value="1"/>
</dbReference>
<dbReference type="InterPro" id="IPR022572">
    <property type="entry name" value="DNA_rep/recomb_RecO_N"/>
</dbReference>